<feature type="transmembrane region" description="Helical" evidence="9">
    <location>
        <begin position="293"/>
        <end position="315"/>
    </location>
</feature>
<keyword evidence="4" id="KW-1003">Cell membrane</keyword>
<feature type="transmembrane region" description="Helical" evidence="9">
    <location>
        <begin position="159"/>
        <end position="178"/>
    </location>
</feature>
<feature type="transmembrane region" description="Helical" evidence="9">
    <location>
        <begin position="190"/>
        <end position="212"/>
    </location>
</feature>
<feature type="transmembrane region" description="Helical" evidence="9">
    <location>
        <begin position="224"/>
        <end position="246"/>
    </location>
</feature>
<keyword evidence="5 9" id="KW-0812">Transmembrane</keyword>
<evidence type="ECO:0000256" key="5">
    <source>
        <dbReference type="ARBA" id="ARBA00022692"/>
    </source>
</evidence>
<dbReference type="GO" id="GO:0015104">
    <property type="term" value="F:antimonite transmembrane transporter activity"/>
    <property type="evidence" value="ECO:0007669"/>
    <property type="project" value="TreeGrafter"/>
</dbReference>
<dbReference type="NCBIfam" id="TIGR00832">
    <property type="entry name" value="acr3"/>
    <property type="match status" value="1"/>
</dbReference>
<reference evidence="10" key="1">
    <citation type="submission" date="2014-11" db="EMBL/GenBank/DDBJ databases">
        <authorList>
            <person name="Otto D Thomas"/>
            <person name="Naeem Raeece"/>
        </authorList>
    </citation>
    <scope>NUCLEOTIDE SEQUENCE</scope>
</reference>
<comment type="subcellular location">
    <subcellularLocation>
        <location evidence="1">Cell membrane</location>
        <topology evidence="1">Multi-pass membrane protein</topology>
    </subcellularLocation>
</comment>
<dbReference type="EMBL" id="CDMZ01003205">
    <property type="protein sequence ID" value="CEM45504.1"/>
    <property type="molecule type" value="Genomic_DNA"/>
</dbReference>
<sequence>MNIFEKYLTVWVFLCMVLGVVLGVFASGFAETLDNAAVFVGEGESRVPVVSIPIGICLFFMMYPIMVKIDFWQVAKTARNWKAVLFTVVINWAIKPFTMYGWALLFLGYVFRDAIGDGTETVKVPFGANVKAGDAYGDGTIVLTPEGRLGLEVPLWRSYVAGCILLGVAPCTAMVLVWSNLAKGNDGLTLIMVAVNSVLMLLLFGLIGGALLQMGQLPVPWEALLLSISVYVVFPLVTGIFSRWLIFRLMGREWFEKTFLRILTPVTIIALLLTLVVLFSLQGKTIVRNPLTILMIAVPLLIQTVTIFLIGYVAARLLRFAYEEAAPSAMIGASNHFEVAIATAAMLYGLNSGASTATVVGVLIEVPLMLCLVQTCLWTKGWFPHAWPEEEKEKTGDAVDSMDSEGTRQNARRPTIPADTDEGASAGV</sequence>
<evidence type="ECO:0000256" key="1">
    <source>
        <dbReference type="ARBA" id="ARBA00004651"/>
    </source>
</evidence>
<dbReference type="AlphaFoldDB" id="A0A0G4HN09"/>
<evidence type="ECO:0000256" key="9">
    <source>
        <dbReference type="SAM" id="Phobius"/>
    </source>
</evidence>
<dbReference type="GO" id="GO:0015105">
    <property type="term" value="F:arsenite transmembrane transporter activity"/>
    <property type="evidence" value="ECO:0007669"/>
    <property type="project" value="TreeGrafter"/>
</dbReference>
<dbReference type="GO" id="GO:0005886">
    <property type="term" value="C:plasma membrane"/>
    <property type="evidence" value="ECO:0007669"/>
    <property type="project" value="UniProtKB-SubCell"/>
</dbReference>
<dbReference type="InterPro" id="IPR004706">
    <property type="entry name" value="Arsenical-R_Acr3"/>
</dbReference>
<evidence type="ECO:0000256" key="3">
    <source>
        <dbReference type="ARBA" id="ARBA00022448"/>
    </source>
</evidence>
<accession>A0A0G4HN09</accession>
<dbReference type="InterPro" id="IPR002657">
    <property type="entry name" value="BilAc:Na_symport/Acr3"/>
</dbReference>
<gene>
    <name evidence="10" type="ORF">Cvel_29278</name>
</gene>
<proteinExistence type="inferred from homology"/>
<feature type="transmembrane region" description="Helical" evidence="9">
    <location>
        <begin position="7"/>
        <end position="30"/>
    </location>
</feature>
<feature type="region of interest" description="Disordered" evidence="8">
    <location>
        <begin position="390"/>
        <end position="428"/>
    </location>
</feature>
<dbReference type="PANTHER" id="PTHR43057">
    <property type="entry name" value="ARSENITE EFFLUX TRANSPORTER"/>
    <property type="match status" value="1"/>
</dbReference>
<name>A0A0G4HN09_9ALVE</name>
<feature type="transmembrane region" description="Helical" evidence="9">
    <location>
        <begin position="83"/>
        <end position="111"/>
    </location>
</feature>
<dbReference type="InterPro" id="IPR038770">
    <property type="entry name" value="Na+/solute_symporter_sf"/>
</dbReference>
<feature type="transmembrane region" description="Helical" evidence="9">
    <location>
        <begin position="258"/>
        <end position="281"/>
    </location>
</feature>
<evidence type="ECO:0000256" key="4">
    <source>
        <dbReference type="ARBA" id="ARBA00022475"/>
    </source>
</evidence>
<evidence type="ECO:0000256" key="2">
    <source>
        <dbReference type="ARBA" id="ARBA00010110"/>
    </source>
</evidence>
<feature type="transmembrane region" description="Helical" evidence="9">
    <location>
        <begin position="50"/>
        <end position="71"/>
    </location>
</feature>
<keyword evidence="6 9" id="KW-1133">Transmembrane helix</keyword>
<evidence type="ECO:0000256" key="6">
    <source>
        <dbReference type="ARBA" id="ARBA00022989"/>
    </source>
</evidence>
<evidence type="ECO:0000313" key="10">
    <source>
        <dbReference type="EMBL" id="CEM45504.1"/>
    </source>
</evidence>
<dbReference type="VEuPathDB" id="CryptoDB:Cvel_29278"/>
<comment type="similarity">
    <text evidence="2">Belongs to the arsenical resistance-3 (ACR3) (TC 2.A.59) family.</text>
</comment>
<dbReference type="Gene3D" id="1.20.1530.20">
    <property type="match status" value="1"/>
</dbReference>
<dbReference type="Pfam" id="PF01758">
    <property type="entry name" value="SBF"/>
    <property type="match status" value="1"/>
</dbReference>
<keyword evidence="3" id="KW-0813">Transport</keyword>
<dbReference type="PANTHER" id="PTHR43057:SF1">
    <property type="entry name" value="ARSENICAL-RESISTANCE PROTEIN 3"/>
    <property type="match status" value="1"/>
</dbReference>
<evidence type="ECO:0000256" key="8">
    <source>
        <dbReference type="SAM" id="MobiDB-lite"/>
    </source>
</evidence>
<evidence type="ECO:0000256" key="7">
    <source>
        <dbReference type="ARBA" id="ARBA00023136"/>
    </source>
</evidence>
<dbReference type="GO" id="GO:0015297">
    <property type="term" value="F:antiporter activity"/>
    <property type="evidence" value="ECO:0007669"/>
    <property type="project" value="InterPro"/>
</dbReference>
<organism evidence="10">
    <name type="scientific">Chromera velia CCMP2878</name>
    <dbReference type="NCBI Taxonomy" id="1169474"/>
    <lineage>
        <taxon>Eukaryota</taxon>
        <taxon>Sar</taxon>
        <taxon>Alveolata</taxon>
        <taxon>Colpodellida</taxon>
        <taxon>Chromeraceae</taxon>
        <taxon>Chromera</taxon>
    </lineage>
</organism>
<keyword evidence="7 9" id="KW-0472">Membrane</keyword>
<protein>
    <recommendedName>
        <fullName evidence="11">Arsenical-resistance protein</fullName>
    </recommendedName>
</protein>
<evidence type="ECO:0008006" key="11">
    <source>
        <dbReference type="Google" id="ProtNLM"/>
    </source>
</evidence>